<proteinExistence type="predicted"/>
<dbReference type="Proteomes" id="UP000772434">
    <property type="component" value="Unassembled WGS sequence"/>
</dbReference>
<keyword evidence="2" id="KW-1185">Reference proteome</keyword>
<organism evidence="1 2">
    <name type="scientific">Rhodocollybia butyracea</name>
    <dbReference type="NCBI Taxonomy" id="206335"/>
    <lineage>
        <taxon>Eukaryota</taxon>
        <taxon>Fungi</taxon>
        <taxon>Dikarya</taxon>
        <taxon>Basidiomycota</taxon>
        <taxon>Agaricomycotina</taxon>
        <taxon>Agaricomycetes</taxon>
        <taxon>Agaricomycetidae</taxon>
        <taxon>Agaricales</taxon>
        <taxon>Marasmiineae</taxon>
        <taxon>Omphalotaceae</taxon>
        <taxon>Rhodocollybia</taxon>
    </lineage>
</organism>
<dbReference type="OrthoDB" id="2634326at2759"/>
<evidence type="ECO:0000313" key="1">
    <source>
        <dbReference type="EMBL" id="KAF9061157.1"/>
    </source>
</evidence>
<sequence>MRVFDADPTLRWRSASTLNSDTKPSTTTKKTFWTCLSFSFADTFSYIMPWENALLKAYDRLVASVCSSALSFTTANTTCFLTPSHSTTIFLFILSFIINDTYIFWALPSEDDFEPIDGQRLSGAPLRHLSPTMIQELHAKFLKLFSSLASPRFVNDPDI</sequence>
<dbReference type="AlphaFoldDB" id="A0A9P5U084"/>
<dbReference type="EMBL" id="JADNRY010000212">
    <property type="protein sequence ID" value="KAF9061157.1"/>
    <property type="molecule type" value="Genomic_DNA"/>
</dbReference>
<comment type="caution">
    <text evidence="1">The sequence shown here is derived from an EMBL/GenBank/DDBJ whole genome shotgun (WGS) entry which is preliminary data.</text>
</comment>
<accession>A0A9P5U084</accession>
<reference evidence="1" key="1">
    <citation type="submission" date="2020-11" db="EMBL/GenBank/DDBJ databases">
        <authorList>
            <consortium name="DOE Joint Genome Institute"/>
            <person name="Ahrendt S."/>
            <person name="Riley R."/>
            <person name="Andreopoulos W."/>
            <person name="Labutti K."/>
            <person name="Pangilinan J."/>
            <person name="Ruiz-Duenas F.J."/>
            <person name="Barrasa J.M."/>
            <person name="Sanchez-Garcia M."/>
            <person name="Camarero S."/>
            <person name="Miyauchi S."/>
            <person name="Serrano A."/>
            <person name="Linde D."/>
            <person name="Babiker R."/>
            <person name="Drula E."/>
            <person name="Ayuso-Fernandez I."/>
            <person name="Pacheco R."/>
            <person name="Padilla G."/>
            <person name="Ferreira P."/>
            <person name="Barriuso J."/>
            <person name="Kellner H."/>
            <person name="Castanera R."/>
            <person name="Alfaro M."/>
            <person name="Ramirez L."/>
            <person name="Pisabarro A.G."/>
            <person name="Kuo A."/>
            <person name="Tritt A."/>
            <person name="Lipzen A."/>
            <person name="He G."/>
            <person name="Yan M."/>
            <person name="Ng V."/>
            <person name="Cullen D."/>
            <person name="Martin F."/>
            <person name="Rosso M.-N."/>
            <person name="Henrissat B."/>
            <person name="Hibbett D."/>
            <person name="Martinez A.T."/>
            <person name="Grigoriev I.V."/>
        </authorList>
    </citation>
    <scope>NUCLEOTIDE SEQUENCE</scope>
    <source>
        <strain evidence="1">AH 40177</strain>
    </source>
</reference>
<evidence type="ECO:0000313" key="2">
    <source>
        <dbReference type="Proteomes" id="UP000772434"/>
    </source>
</evidence>
<name>A0A9P5U084_9AGAR</name>
<protein>
    <submittedName>
        <fullName evidence="1">Uncharacterized protein</fullName>
    </submittedName>
</protein>
<gene>
    <name evidence="1" type="ORF">BDP27DRAFT_1429264</name>
</gene>